<reference evidence="1" key="2">
    <citation type="journal article" date="2020" name="Nat. Commun.">
        <title>Large-scale genome sequencing of mycorrhizal fungi provides insights into the early evolution of symbiotic traits.</title>
        <authorList>
            <person name="Miyauchi S."/>
            <person name="Kiss E."/>
            <person name="Kuo A."/>
            <person name="Drula E."/>
            <person name="Kohler A."/>
            <person name="Sanchez-Garcia M."/>
            <person name="Morin E."/>
            <person name="Andreopoulos B."/>
            <person name="Barry K.W."/>
            <person name="Bonito G."/>
            <person name="Buee M."/>
            <person name="Carver A."/>
            <person name="Chen C."/>
            <person name="Cichocki N."/>
            <person name="Clum A."/>
            <person name="Culley D."/>
            <person name="Crous P.W."/>
            <person name="Fauchery L."/>
            <person name="Girlanda M."/>
            <person name="Hayes R.D."/>
            <person name="Keri Z."/>
            <person name="LaButti K."/>
            <person name="Lipzen A."/>
            <person name="Lombard V."/>
            <person name="Magnuson J."/>
            <person name="Maillard F."/>
            <person name="Murat C."/>
            <person name="Nolan M."/>
            <person name="Ohm R.A."/>
            <person name="Pangilinan J."/>
            <person name="Pereira M.F."/>
            <person name="Perotto S."/>
            <person name="Peter M."/>
            <person name="Pfister S."/>
            <person name="Riley R."/>
            <person name="Sitrit Y."/>
            <person name="Stielow J.B."/>
            <person name="Szollosi G."/>
            <person name="Zifcakova L."/>
            <person name="Stursova M."/>
            <person name="Spatafora J.W."/>
            <person name="Tedersoo L."/>
            <person name="Vaario L.M."/>
            <person name="Yamada A."/>
            <person name="Yan M."/>
            <person name="Wang P."/>
            <person name="Xu J."/>
            <person name="Bruns T."/>
            <person name="Baldrian P."/>
            <person name="Vilgalys R."/>
            <person name="Dunand C."/>
            <person name="Henrissat B."/>
            <person name="Grigoriev I.V."/>
            <person name="Hibbett D."/>
            <person name="Nagy L.G."/>
            <person name="Martin F.M."/>
        </authorList>
    </citation>
    <scope>NUCLEOTIDE SEQUENCE</scope>
    <source>
        <strain evidence="1">Prilba</strain>
    </source>
</reference>
<evidence type="ECO:0000313" key="1">
    <source>
        <dbReference type="EMBL" id="KAF8468631.1"/>
    </source>
</evidence>
<dbReference type="OrthoDB" id="3221579at2759"/>
<proteinExistence type="predicted"/>
<evidence type="ECO:0008006" key="3">
    <source>
        <dbReference type="Google" id="ProtNLM"/>
    </source>
</evidence>
<sequence length="498" mass="56265">MPGCAVCLPSIGRLRRRGPGRPQDRRPCTIDILNDDALLNVFYLYPQDIAATFDDLLSLPDWDKARWWYKLAHVCQRWRRIILASPVRLGLQLVCTYGTPVTDMLSHSPPLPLIINYMDEIRDLSVKDEEAILLALQDRSRVHRIGLMMPATNLLKPIMAMDGQFPVLERLFIWPTSEDNMTLLLPTEFQAPHLRMLSLTHVVLPMRSPLLTAAVGLVSLGLWEMPPLAHFQPSNLVARLSSMPQLECLSIGFKSAVPARDVEGQLFYTPVVTLITLPNLRMCFFRGVSAYLDGLLARISTPLLEVLHIRLYNQLTFTVPHLLQFMARTESLRFGSAKLSFYQDNFILTADRGGQNRINPFCVAIGCRHVDWQVSAAAQIFNALVPALSVVERLSLSYEEEHGVLSEQQHNEIGRTQWREVLRPFSSVKVLQVADGLIRNLSHSLQPEVGEPPLELLPQLKELVYYKGGEPNDAFTSFLHTRQTVGRPVAFINTDHPS</sequence>
<organism evidence="1 2">
    <name type="scientific">Russula ochroleuca</name>
    <dbReference type="NCBI Taxonomy" id="152965"/>
    <lineage>
        <taxon>Eukaryota</taxon>
        <taxon>Fungi</taxon>
        <taxon>Dikarya</taxon>
        <taxon>Basidiomycota</taxon>
        <taxon>Agaricomycotina</taxon>
        <taxon>Agaricomycetes</taxon>
        <taxon>Russulales</taxon>
        <taxon>Russulaceae</taxon>
        <taxon>Russula</taxon>
    </lineage>
</organism>
<accession>A0A9P5JWP5</accession>
<gene>
    <name evidence="1" type="ORF">DFH94DRAFT_281798</name>
</gene>
<keyword evidence="2" id="KW-1185">Reference proteome</keyword>
<protein>
    <recommendedName>
        <fullName evidence="3">F-box domain-containing protein</fullName>
    </recommendedName>
</protein>
<dbReference type="EMBL" id="WHVB01000031">
    <property type="protein sequence ID" value="KAF8468631.1"/>
    <property type="molecule type" value="Genomic_DNA"/>
</dbReference>
<evidence type="ECO:0000313" key="2">
    <source>
        <dbReference type="Proteomes" id="UP000759537"/>
    </source>
</evidence>
<dbReference type="Proteomes" id="UP000759537">
    <property type="component" value="Unassembled WGS sequence"/>
</dbReference>
<dbReference type="AlphaFoldDB" id="A0A9P5JWP5"/>
<comment type="caution">
    <text evidence="1">The sequence shown here is derived from an EMBL/GenBank/DDBJ whole genome shotgun (WGS) entry which is preliminary data.</text>
</comment>
<reference evidence="1" key="1">
    <citation type="submission" date="2019-10" db="EMBL/GenBank/DDBJ databases">
        <authorList>
            <consortium name="DOE Joint Genome Institute"/>
            <person name="Kuo A."/>
            <person name="Miyauchi S."/>
            <person name="Kiss E."/>
            <person name="Drula E."/>
            <person name="Kohler A."/>
            <person name="Sanchez-Garcia M."/>
            <person name="Andreopoulos B."/>
            <person name="Barry K.W."/>
            <person name="Bonito G."/>
            <person name="Buee M."/>
            <person name="Carver A."/>
            <person name="Chen C."/>
            <person name="Cichocki N."/>
            <person name="Clum A."/>
            <person name="Culley D."/>
            <person name="Crous P.W."/>
            <person name="Fauchery L."/>
            <person name="Girlanda M."/>
            <person name="Hayes R."/>
            <person name="Keri Z."/>
            <person name="LaButti K."/>
            <person name="Lipzen A."/>
            <person name="Lombard V."/>
            <person name="Magnuson J."/>
            <person name="Maillard F."/>
            <person name="Morin E."/>
            <person name="Murat C."/>
            <person name="Nolan M."/>
            <person name="Ohm R."/>
            <person name="Pangilinan J."/>
            <person name="Pereira M."/>
            <person name="Perotto S."/>
            <person name="Peter M."/>
            <person name="Riley R."/>
            <person name="Sitrit Y."/>
            <person name="Stielow B."/>
            <person name="Szollosi G."/>
            <person name="Zifcakova L."/>
            <person name="Stursova M."/>
            <person name="Spatafora J.W."/>
            <person name="Tedersoo L."/>
            <person name="Vaario L.-M."/>
            <person name="Yamada A."/>
            <person name="Yan M."/>
            <person name="Wang P."/>
            <person name="Xu J."/>
            <person name="Bruns T."/>
            <person name="Baldrian P."/>
            <person name="Vilgalys R."/>
            <person name="Henrissat B."/>
            <person name="Grigoriev I.V."/>
            <person name="Hibbett D."/>
            <person name="Nagy L.G."/>
            <person name="Martin F.M."/>
        </authorList>
    </citation>
    <scope>NUCLEOTIDE SEQUENCE</scope>
    <source>
        <strain evidence="1">Prilba</strain>
    </source>
</reference>
<name>A0A9P5JWP5_9AGAM</name>